<feature type="compositionally biased region" description="Basic and acidic residues" evidence="1">
    <location>
        <begin position="36"/>
        <end position="52"/>
    </location>
</feature>
<keyword evidence="3" id="KW-1185">Reference proteome</keyword>
<proteinExistence type="predicted"/>
<sequence>MDECGTPTSVRVHSVVGESGGTRQRSAVFGGTRSTLDGRRPWTADAPRRDQAVMRSITSGSRSGSAVSPIT</sequence>
<dbReference type="AlphaFoldDB" id="A0A239N089"/>
<evidence type="ECO:0000256" key="1">
    <source>
        <dbReference type="SAM" id="MobiDB-lite"/>
    </source>
</evidence>
<reference evidence="2 3" key="1">
    <citation type="submission" date="2017-06" db="EMBL/GenBank/DDBJ databases">
        <authorList>
            <person name="Kim H.J."/>
            <person name="Triplett B.A."/>
        </authorList>
    </citation>
    <scope>NUCLEOTIDE SEQUENCE [LARGE SCALE GENOMIC DNA]</scope>
    <source>
        <strain evidence="2 3">CGMCC 4.2132</strain>
    </source>
</reference>
<gene>
    <name evidence="2" type="ORF">SAMN05216276_104934</name>
</gene>
<dbReference type="Proteomes" id="UP000198282">
    <property type="component" value="Unassembled WGS sequence"/>
</dbReference>
<dbReference type="EMBL" id="FZOD01000049">
    <property type="protein sequence ID" value="SNT48305.1"/>
    <property type="molecule type" value="Genomic_DNA"/>
</dbReference>
<evidence type="ECO:0000313" key="2">
    <source>
        <dbReference type="EMBL" id="SNT48305.1"/>
    </source>
</evidence>
<accession>A0A239N089</accession>
<organism evidence="2 3">
    <name type="scientific">Streptosporangium subroseum</name>
    <dbReference type="NCBI Taxonomy" id="106412"/>
    <lineage>
        <taxon>Bacteria</taxon>
        <taxon>Bacillati</taxon>
        <taxon>Actinomycetota</taxon>
        <taxon>Actinomycetes</taxon>
        <taxon>Streptosporangiales</taxon>
        <taxon>Streptosporangiaceae</taxon>
        <taxon>Streptosporangium</taxon>
    </lineage>
</organism>
<feature type="region of interest" description="Disordered" evidence="1">
    <location>
        <begin position="1"/>
        <end position="71"/>
    </location>
</feature>
<evidence type="ECO:0000313" key="3">
    <source>
        <dbReference type="Proteomes" id="UP000198282"/>
    </source>
</evidence>
<feature type="compositionally biased region" description="Polar residues" evidence="1">
    <location>
        <begin position="56"/>
        <end position="71"/>
    </location>
</feature>
<name>A0A239N089_9ACTN</name>
<protein>
    <submittedName>
        <fullName evidence="2">Uncharacterized protein</fullName>
    </submittedName>
</protein>
<feature type="compositionally biased region" description="Polar residues" evidence="1">
    <location>
        <begin position="1"/>
        <end position="11"/>
    </location>
</feature>